<dbReference type="OrthoDB" id="9797047at2"/>
<reference evidence="2 3" key="1">
    <citation type="submission" date="2016-07" db="EMBL/GenBank/DDBJ databases">
        <title>Genome and transcriptome analysis of iron-reducing fermentative bacteria Anoxybacter fermentans.</title>
        <authorList>
            <person name="Zeng X."/>
            <person name="Shao Z."/>
        </authorList>
    </citation>
    <scope>NUCLEOTIDE SEQUENCE [LARGE SCALE GENOMIC DNA]</scope>
    <source>
        <strain evidence="2 3">DY22613</strain>
    </source>
</reference>
<dbReference type="InterPro" id="IPR013096">
    <property type="entry name" value="Cupin_2"/>
</dbReference>
<evidence type="ECO:0000313" key="2">
    <source>
        <dbReference type="EMBL" id="AZR72782.1"/>
    </source>
</evidence>
<dbReference type="InterPro" id="IPR011051">
    <property type="entry name" value="RmlC_Cupin_sf"/>
</dbReference>
<dbReference type="AlphaFoldDB" id="A0A3Q9HPI3"/>
<name>A0A3Q9HPI3_9FIRM</name>
<dbReference type="Proteomes" id="UP000267250">
    <property type="component" value="Chromosome"/>
</dbReference>
<dbReference type="Gene3D" id="2.60.120.10">
    <property type="entry name" value="Jelly Rolls"/>
    <property type="match status" value="1"/>
</dbReference>
<organism evidence="2 3">
    <name type="scientific">Anoxybacter fermentans</name>
    <dbReference type="NCBI Taxonomy" id="1323375"/>
    <lineage>
        <taxon>Bacteria</taxon>
        <taxon>Bacillati</taxon>
        <taxon>Bacillota</taxon>
        <taxon>Clostridia</taxon>
        <taxon>Halanaerobiales</taxon>
        <taxon>Anoxybacter</taxon>
    </lineage>
</organism>
<proteinExistence type="predicted"/>
<gene>
    <name evidence="2" type="ORF">BBF96_04860</name>
</gene>
<dbReference type="PANTHER" id="PTHR37694:SF1">
    <property type="entry name" value="SLR8022 PROTEIN"/>
    <property type="match status" value="1"/>
</dbReference>
<dbReference type="RefSeq" id="WP_127016116.1">
    <property type="nucleotide sequence ID" value="NZ_CP016379.1"/>
</dbReference>
<dbReference type="InterPro" id="IPR014710">
    <property type="entry name" value="RmlC-like_jellyroll"/>
</dbReference>
<accession>A0A3Q9HPI3</accession>
<sequence>MEVICLNEIEKTVSKKSVQVKQVINRREVAVINVILQPGEVLPIHVTPVDVFFYVHQGKGTIIVGEEKQVVKQGEIVLGPKNIPHGLIASKDTEFSVLVVKTPNPKA</sequence>
<dbReference type="KEGG" id="aft:BBF96_04860"/>
<dbReference type="PANTHER" id="PTHR37694">
    <property type="entry name" value="SLR8022 PROTEIN"/>
    <property type="match status" value="1"/>
</dbReference>
<dbReference type="EMBL" id="CP016379">
    <property type="protein sequence ID" value="AZR72782.1"/>
    <property type="molecule type" value="Genomic_DNA"/>
</dbReference>
<dbReference type="SUPFAM" id="SSF51182">
    <property type="entry name" value="RmlC-like cupins"/>
    <property type="match status" value="1"/>
</dbReference>
<evidence type="ECO:0000259" key="1">
    <source>
        <dbReference type="Pfam" id="PF07883"/>
    </source>
</evidence>
<feature type="domain" description="Cupin type-2" evidence="1">
    <location>
        <begin position="34"/>
        <end position="100"/>
    </location>
</feature>
<keyword evidence="3" id="KW-1185">Reference proteome</keyword>
<dbReference type="Pfam" id="PF07883">
    <property type="entry name" value="Cupin_2"/>
    <property type="match status" value="1"/>
</dbReference>
<protein>
    <recommendedName>
        <fullName evidence="1">Cupin type-2 domain-containing protein</fullName>
    </recommendedName>
</protein>
<evidence type="ECO:0000313" key="3">
    <source>
        <dbReference type="Proteomes" id="UP000267250"/>
    </source>
</evidence>